<evidence type="ECO:0000313" key="2">
    <source>
        <dbReference type="EMBL" id="KAK5975907.1"/>
    </source>
</evidence>
<reference evidence="2 3" key="1">
    <citation type="submission" date="2019-10" db="EMBL/GenBank/DDBJ databases">
        <title>Assembly and Annotation for the nematode Trichostrongylus colubriformis.</title>
        <authorList>
            <person name="Martin J."/>
        </authorList>
    </citation>
    <scope>NUCLEOTIDE SEQUENCE [LARGE SCALE GENOMIC DNA]</scope>
    <source>
        <strain evidence="2">G859</strain>
        <tissue evidence="2">Whole worm</tissue>
    </source>
</reference>
<feature type="non-terminal residue" evidence="2">
    <location>
        <position position="1"/>
    </location>
</feature>
<evidence type="ECO:0000256" key="1">
    <source>
        <dbReference type="SAM" id="Phobius"/>
    </source>
</evidence>
<organism evidence="2 3">
    <name type="scientific">Trichostrongylus colubriformis</name>
    <name type="common">Black scour worm</name>
    <dbReference type="NCBI Taxonomy" id="6319"/>
    <lineage>
        <taxon>Eukaryota</taxon>
        <taxon>Metazoa</taxon>
        <taxon>Ecdysozoa</taxon>
        <taxon>Nematoda</taxon>
        <taxon>Chromadorea</taxon>
        <taxon>Rhabditida</taxon>
        <taxon>Rhabditina</taxon>
        <taxon>Rhabditomorpha</taxon>
        <taxon>Strongyloidea</taxon>
        <taxon>Trichostrongylidae</taxon>
        <taxon>Trichostrongylus</taxon>
    </lineage>
</organism>
<dbReference type="AlphaFoldDB" id="A0AAN8FBX4"/>
<keyword evidence="3" id="KW-1185">Reference proteome</keyword>
<proteinExistence type="predicted"/>
<sequence length="117" mass="13233">QIRTSLLHEQERLLVPSEQDVSPQLGEIRNFVALVHNLAKKCVKTKKPIRPATTGVHEMWPLILAAIGLWLIVYCLIVAQRCLTHECECNNTPSGAVAERKRFLANQNEKVLFAHLL</sequence>
<keyword evidence="1" id="KW-0472">Membrane</keyword>
<gene>
    <name evidence="2" type="ORF">GCK32_011440</name>
</gene>
<dbReference type="Proteomes" id="UP001331761">
    <property type="component" value="Unassembled WGS sequence"/>
</dbReference>
<comment type="caution">
    <text evidence="2">The sequence shown here is derived from an EMBL/GenBank/DDBJ whole genome shotgun (WGS) entry which is preliminary data.</text>
</comment>
<evidence type="ECO:0000313" key="3">
    <source>
        <dbReference type="Proteomes" id="UP001331761"/>
    </source>
</evidence>
<accession>A0AAN8FBX4</accession>
<keyword evidence="1" id="KW-0812">Transmembrane</keyword>
<protein>
    <submittedName>
        <fullName evidence="2">Uncharacterized protein</fullName>
    </submittedName>
</protein>
<keyword evidence="1" id="KW-1133">Transmembrane helix</keyword>
<dbReference type="EMBL" id="WIXE01012447">
    <property type="protein sequence ID" value="KAK5975907.1"/>
    <property type="molecule type" value="Genomic_DNA"/>
</dbReference>
<feature type="transmembrane region" description="Helical" evidence="1">
    <location>
        <begin position="59"/>
        <end position="79"/>
    </location>
</feature>
<name>A0AAN8FBX4_TRICO</name>